<dbReference type="InterPro" id="IPR028932">
    <property type="entry name" value="TerB-C"/>
</dbReference>
<reference evidence="5" key="1">
    <citation type="submission" date="2014-02" db="EMBL/GenBank/DDBJ databases">
        <title>Expanding our view of genomic diversity in Candidatus Accumulibacter clades.</title>
        <authorList>
            <person name="Skennerton C.T."/>
            <person name="Barr J.J."/>
            <person name="Slater F.R."/>
            <person name="Bond P.L."/>
            <person name="Tyson G.W."/>
        </authorList>
    </citation>
    <scope>NUCLEOTIDE SEQUENCE [LARGE SCALE GENOMIC DNA]</scope>
</reference>
<dbReference type="AlphaFoldDB" id="A0A011Q9L4"/>
<dbReference type="Gene3D" id="1.10.3680.10">
    <property type="entry name" value="TerB-like"/>
    <property type="match status" value="1"/>
</dbReference>
<evidence type="ECO:0000259" key="2">
    <source>
        <dbReference type="Pfam" id="PF05099"/>
    </source>
</evidence>
<feature type="transmembrane region" description="Helical" evidence="1">
    <location>
        <begin position="30"/>
        <end position="46"/>
    </location>
</feature>
<evidence type="ECO:0000259" key="4">
    <source>
        <dbReference type="Pfam" id="PF15615"/>
    </source>
</evidence>
<dbReference type="CDD" id="cd07176">
    <property type="entry name" value="terB"/>
    <property type="match status" value="1"/>
</dbReference>
<keyword evidence="1" id="KW-0812">Transmembrane</keyword>
<protein>
    <submittedName>
        <fullName evidence="5">Tellurite resistance protein TerB</fullName>
    </submittedName>
</protein>
<dbReference type="Pfam" id="PF15615">
    <property type="entry name" value="TerB_C"/>
    <property type="match status" value="1"/>
</dbReference>
<dbReference type="Proteomes" id="UP000022141">
    <property type="component" value="Unassembled WGS sequence"/>
</dbReference>
<evidence type="ECO:0000313" key="5">
    <source>
        <dbReference type="EMBL" id="EXI85845.1"/>
    </source>
</evidence>
<sequence length="774" mass="84541">MAKKSSGETLLVGVVIMIAILAGIPKELWIGLGVLVVIFFVARAFLKKSEPEVPQASVGVTMESTPPRRASGADRLTTVVSAYDTQQYAIPRPIHEAGAQARWVMPGASVNVAGLSLPGGLLYVGSDLRSSYGLIDPALINPALRVTQRDVDMSIRLTDYWPSYSDCTPDARRAYLQWLADGRRATEANIGYVFLFFYGLERRALVDAVSDSVARSDIPAITREVKRLLAIYSESGSFRRYASQFLAYIEAESIKPAIYKQPPPSRDGFYELSMDIRIGLGQLVLDQQPIPDSWALAWALADPNILRRTAVRRCPEIFAALFKAKYAETHGDGLRLPVNRTKLKIAYQPASAALRERDFTRSFGGVPDVSALSAPIKKLQELVNGCTELLDSYSRFIGRNPDKKDALEGVLLLPPPYWPSSLRTELNDIRTRVRDGMLVMTFGELTGRLNSAGALSRDKVLGLARALESLHLGMEPDVLGGQKLPKSEERVALFIADPDEGGARSTPAYQAAGLTLDLACSVALADGAASGSELIHLTRQIDSWTHLSVAHRKRLKAHLRVRIMQPSTLAGLKKKLEPLPGEAKRTIAKFLAHLAEADGTVSPEEVRFLERVYKTLQLDAKLVYSDLHSAGSPHKTVTASEKQAAASATGFVLDPERIAQLQKETEAVTALLANVFVEETIEPKGLPAEEEDAAPQPSVLVGLDQSYLAFLRMLVSRPTWTREELADVAADMELMLDGALESINEASLDNFDAALVEGDDPVEINQEVVEKLPA</sequence>
<dbReference type="InterPro" id="IPR025266">
    <property type="entry name" value="TerB_N"/>
</dbReference>
<dbReference type="InterPro" id="IPR007791">
    <property type="entry name" value="DjlA_N"/>
</dbReference>
<feature type="transmembrane region" description="Helical" evidence="1">
    <location>
        <begin position="7"/>
        <end position="24"/>
    </location>
</feature>
<feature type="domain" description="TerB-C" evidence="4">
    <location>
        <begin position="638"/>
        <end position="772"/>
    </location>
</feature>
<name>A0A011Q9L4_ACCRE</name>
<keyword evidence="6" id="KW-1185">Reference proteome</keyword>
<dbReference type="PATRIC" id="fig|1454004.3.peg.3415"/>
<dbReference type="STRING" id="1454004.AW11_03314"/>
<keyword evidence="1" id="KW-0472">Membrane</keyword>
<organism evidence="5 6">
    <name type="scientific">Accumulibacter regalis</name>
    <dbReference type="NCBI Taxonomy" id="522306"/>
    <lineage>
        <taxon>Bacteria</taxon>
        <taxon>Pseudomonadati</taxon>
        <taxon>Pseudomonadota</taxon>
        <taxon>Betaproteobacteria</taxon>
        <taxon>Candidatus Accumulibacter</taxon>
    </lineage>
</organism>
<proteinExistence type="predicted"/>
<dbReference type="SUPFAM" id="SSF158682">
    <property type="entry name" value="TerB-like"/>
    <property type="match status" value="1"/>
</dbReference>
<feature type="domain" description="TerB N-terminal" evidence="3">
    <location>
        <begin position="106"/>
        <end position="310"/>
    </location>
</feature>
<dbReference type="EMBL" id="JEMY01000049">
    <property type="protein sequence ID" value="EXI85845.1"/>
    <property type="molecule type" value="Genomic_DNA"/>
</dbReference>
<comment type="caution">
    <text evidence="5">The sequence shown here is derived from an EMBL/GenBank/DDBJ whole genome shotgun (WGS) entry which is preliminary data.</text>
</comment>
<dbReference type="Pfam" id="PF05099">
    <property type="entry name" value="TerB"/>
    <property type="match status" value="1"/>
</dbReference>
<evidence type="ECO:0000256" key="1">
    <source>
        <dbReference type="SAM" id="Phobius"/>
    </source>
</evidence>
<feature type="domain" description="Co-chaperone DjlA N-terminal" evidence="2">
    <location>
        <begin position="518"/>
        <end position="620"/>
    </location>
</feature>
<keyword evidence="1" id="KW-1133">Transmembrane helix</keyword>
<gene>
    <name evidence="5" type="ORF">AW11_03314</name>
</gene>
<evidence type="ECO:0000313" key="6">
    <source>
        <dbReference type="Proteomes" id="UP000022141"/>
    </source>
</evidence>
<dbReference type="eggNOG" id="COG4103">
    <property type="taxonomic scope" value="Bacteria"/>
</dbReference>
<dbReference type="InterPro" id="IPR029024">
    <property type="entry name" value="TerB-like"/>
</dbReference>
<accession>A0A011Q9L4</accession>
<dbReference type="Pfam" id="PF13208">
    <property type="entry name" value="TerB_N"/>
    <property type="match status" value="1"/>
</dbReference>
<evidence type="ECO:0000259" key="3">
    <source>
        <dbReference type="Pfam" id="PF13208"/>
    </source>
</evidence>